<comment type="similarity">
    <text evidence="1">Belongs to the DRM1/ARP family.</text>
</comment>
<sequence>MSILDKLWDDTVAGPRPDTGLGKLRKSSTFNLGSSSGKESEGSQEMARVTKRIMIVKPPGNLSKDSPPVSPASASAGSTPPVGEERRHFDSAGDQGHLHTRMLVGLDPEALLLLTTYEI</sequence>
<proteinExistence type="inferred from homology"/>
<dbReference type="PANTHER" id="PTHR33565">
    <property type="entry name" value="DORMANCY-ASSOCIATED PROTEIN 1"/>
    <property type="match status" value="1"/>
</dbReference>
<dbReference type="OrthoDB" id="1912652at2759"/>
<dbReference type="PANTHER" id="PTHR33565:SF1">
    <property type="entry name" value="DORMANCY-ASSOCIATED PROTEIN HOMOLOG 3"/>
    <property type="match status" value="1"/>
</dbReference>
<protein>
    <submittedName>
        <fullName evidence="3">Uncharacterized protein isoform X2</fullName>
    </submittedName>
</protein>
<name>A0A1S3Z856_TOBAC</name>
<evidence type="ECO:0000313" key="3">
    <source>
        <dbReference type="RefSeq" id="XP_016460583.1"/>
    </source>
</evidence>
<dbReference type="Pfam" id="PF05564">
    <property type="entry name" value="Auxin_repressed"/>
    <property type="match status" value="1"/>
</dbReference>
<feature type="region of interest" description="Disordered" evidence="2">
    <location>
        <begin position="1"/>
        <end position="92"/>
    </location>
</feature>
<dbReference type="AlphaFoldDB" id="A0A1S3Z856"/>
<organism evidence="3">
    <name type="scientific">Nicotiana tabacum</name>
    <name type="common">Common tobacco</name>
    <dbReference type="NCBI Taxonomy" id="4097"/>
    <lineage>
        <taxon>Eukaryota</taxon>
        <taxon>Viridiplantae</taxon>
        <taxon>Streptophyta</taxon>
        <taxon>Embryophyta</taxon>
        <taxon>Tracheophyta</taxon>
        <taxon>Spermatophyta</taxon>
        <taxon>Magnoliopsida</taxon>
        <taxon>eudicotyledons</taxon>
        <taxon>Gunneridae</taxon>
        <taxon>Pentapetalae</taxon>
        <taxon>asterids</taxon>
        <taxon>lamiids</taxon>
        <taxon>Solanales</taxon>
        <taxon>Solanaceae</taxon>
        <taxon>Nicotianoideae</taxon>
        <taxon>Nicotianeae</taxon>
        <taxon>Nicotiana</taxon>
    </lineage>
</organism>
<feature type="compositionally biased region" description="Low complexity" evidence="2">
    <location>
        <begin position="71"/>
        <end position="82"/>
    </location>
</feature>
<dbReference type="RefSeq" id="XP_016460583.1">
    <property type="nucleotide sequence ID" value="XM_016605097.1"/>
</dbReference>
<gene>
    <name evidence="3" type="primary">LOC107784032</name>
</gene>
<accession>A0A1S3Z856</accession>
<dbReference type="InterPro" id="IPR008406">
    <property type="entry name" value="DRM/ARP"/>
</dbReference>
<evidence type="ECO:0000256" key="2">
    <source>
        <dbReference type="SAM" id="MobiDB-lite"/>
    </source>
</evidence>
<reference evidence="3" key="1">
    <citation type="submission" date="2025-08" db="UniProtKB">
        <authorList>
            <consortium name="RefSeq"/>
        </authorList>
    </citation>
    <scope>IDENTIFICATION</scope>
</reference>
<evidence type="ECO:0000256" key="1">
    <source>
        <dbReference type="ARBA" id="ARBA00010502"/>
    </source>
</evidence>